<organism evidence="4 5">
    <name type="scientific">Pseudohoeflea coraliihabitans</name>
    <dbReference type="NCBI Taxonomy" id="2860393"/>
    <lineage>
        <taxon>Bacteria</taxon>
        <taxon>Pseudomonadati</taxon>
        <taxon>Pseudomonadota</taxon>
        <taxon>Alphaproteobacteria</taxon>
        <taxon>Hyphomicrobiales</taxon>
        <taxon>Rhizobiaceae</taxon>
        <taxon>Pseudohoeflea</taxon>
    </lineage>
</organism>
<protein>
    <submittedName>
        <fullName evidence="4">MCE family protein</fullName>
    </submittedName>
</protein>
<dbReference type="Pfam" id="PF02470">
    <property type="entry name" value="MlaD"/>
    <property type="match status" value="1"/>
</dbReference>
<proteinExistence type="predicted"/>
<dbReference type="PANTHER" id="PTHR36698:SF2">
    <property type="entry name" value="MCE_MLAD DOMAIN-CONTAINING PROTEIN"/>
    <property type="match status" value="1"/>
</dbReference>
<keyword evidence="2" id="KW-0472">Membrane</keyword>
<sequence length="456" mass="48767">METRANYAIVGLFTVLVILSAFGFVYWMARVGGGGEMAQLMVRIPGSANGLSVGSPVRFNGIAVGSIRRLAIDRDSPNYVVAQTEVQINAPIFPDTKAALEVQGLTGSAYIELRGGTPGQETVIQKALQEGRIPVIEAEPSNITNILATADQILNRANNVVGQIESFVGEAREPLTQTLRNAEEFSGSLARNAEGIDRFLQSVSSLSTTLESVSARLDTTLAAAQDLLESASPERITAIVENVEKVTGDVAAASGDIGQTVTQLGEAVESFKAFGEQASVSLERIDAVMEAVDPEKVQQVINDVSAASADARQTLSDARSVAKTFSDRNADYDQIVTDVKQIANRLNAASTRVDGVLAKLDSLLGSDDSSSLMADARATLQSFRSVADNLNARITPIADNLQRFSSSGLNDVEALVRDARRSIERIERSISSIESDPQRILFGGDTVKQYDGRTRR</sequence>
<dbReference type="PANTHER" id="PTHR36698">
    <property type="entry name" value="BLL5892 PROTEIN"/>
    <property type="match status" value="1"/>
</dbReference>
<keyword evidence="2" id="KW-1133">Transmembrane helix</keyword>
<accession>A0ABS6WSK4</accession>
<keyword evidence="5" id="KW-1185">Reference proteome</keyword>
<feature type="coiled-coil region" evidence="1">
    <location>
        <begin position="373"/>
        <end position="436"/>
    </location>
</feature>
<feature type="transmembrane region" description="Helical" evidence="2">
    <location>
        <begin position="7"/>
        <end position="29"/>
    </location>
</feature>
<comment type="caution">
    <text evidence="4">The sequence shown here is derived from an EMBL/GenBank/DDBJ whole genome shotgun (WGS) entry which is preliminary data.</text>
</comment>
<keyword evidence="1" id="KW-0175">Coiled coil</keyword>
<dbReference type="EMBL" id="JAHWQX010000003">
    <property type="protein sequence ID" value="MBW3098055.1"/>
    <property type="molecule type" value="Genomic_DNA"/>
</dbReference>
<name>A0ABS6WSK4_9HYPH</name>
<evidence type="ECO:0000259" key="3">
    <source>
        <dbReference type="Pfam" id="PF02470"/>
    </source>
</evidence>
<feature type="domain" description="Mce/MlaD" evidence="3">
    <location>
        <begin position="47"/>
        <end position="115"/>
    </location>
</feature>
<evidence type="ECO:0000313" key="4">
    <source>
        <dbReference type="EMBL" id="MBW3098055.1"/>
    </source>
</evidence>
<evidence type="ECO:0000313" key="5">
    <source>
        <dbReference type="Proteomes" id="UP001430804"/>
    </source>
</evidence>
<dbReference type="RefSeq" id="WP_219201993.1">
    <property type="nucleotide sequence ID" value="NZ_JAHWQX010000003.1"/>
</dbReference>
<keyword evidence="2" id="KW-0812">Transmembrane</keyword>
<evidence type="ECO:0000256" key="1">
    <source>
        <dbReference type="SAM" id="Coils"/>
    </source>
</evidence>
<reference evidence="4" key="1">
    <citation type="submission" date="2021-07" db="EMBL/GenBank/DDBJ databases">
        <title>Pseudohoeflea marina sp. nov. a polyhydroxyalcanoate-producing bacterium.</title>
        <authorList>
            <person name="Zheng W."/>
            <person name="Yu S."/>
            <person name="Huang Y."/>
        </authorList>
    </citation>
    <scope>NUCLEOTIDE SEQUENCE</scope>
    <source>
        <strain evidence="4">DP4N28-3</strain>
    </source>
</reference>
<gene>
    <name evidence="4" type="ORF">KY465_12255</name>
</gene>
<dbReference type="Proteomes" id="UP001430804">
    <property type="component" value="Unassembled WGS sequence"/>
</dbReference>
<evidence type="ECO:0000256" key="2">
    <source>
        <dbReference type="SAM" id="Phobius"/>
    </source>
</evidence>
<dbReference type="InterPro" id="IPR003399">
    <property type="entry name" value="Mce/MlaD"/>
</dbReference>